<reference evidence="2 3" key="1">
    <citation type="submission" date="2018-02" db="EMBL/GenBank/DDBJ databases">
        <title>Draft genome of wild Prunus yedoensis var. nudiflora.</title>
        <authorList>
            <person name="Baek S."/>
            <person name="Kim J.-H."/>
            <person name="Choi K."/>
            <person name="Kim G.-B."/>
            <person name="Cho A."/>
            <person name="Jang H."/>
            <person name="Shin C.-H."/>
            <person name="Yu H.-J."/>
            <person name="Mun J.-H."/>
        </authorList>
    </citation>
    <scope>NUCLEOTIDE SEQUENCE [LARGE SCALE GENOMIC DNA]</scope>
    <source>
        <strain evidence="3">cv. Jeju island</strain>
        <tissue evidence="2">Leaf</tissue>
    </source>
</reference>
<organism evidence="2 3">
    <name type="scientific">Prunus yedoensis var. nudiflora</name>
    <dbReference type="NCBI Taxonomy" id="2094558"/>
    <lineage>
        <taxon>Eukaryota</taxon>
        <taxon>Viridiplantae</taxon>
        <taxon>Streptophyta</taxon>
        <taxon>Embryophyta</taxon>
        <taxon>Tracheophyta</taxon>
        <taxon>Spermatophyta</taxon>
        <taxon>Magnoliopsida</taxon>
        <taxon>eudicotyledons</taxon>
        <taxon>Gunneridae</taxon>
        <taxon>Pentapetalae</taxon>
        <taxon>rosids</taxon>
        <taxon>fabids</taxon>
        <taxon>Rosales</taxon>
        <taxon>Rosaceae</taxon>
        <taxon>Amygdaloideae</taxon>
        <taxon>Amygdaleae</taxon>
        <taxon>Prunus</taxon>
    </lineage>
</organism>
<feature type="compositionally biased region" description="Polar residues" evidence="1">
    <location>
        <begin position="65"/>
        <end position="85"/>
    </location>
</feature>
<proteinExistence type="predicted"/>
<accession>A0A314Z420</accession>
<comment type="caution">
    <text evidence="2">The sequence shown here is derived from an EMBL/GenBank/DDBJ whole genome shotgun (WGS) entry which is preliminary data.</text>
</comment>
<name>A0A314Z420_PRUYE</name>
<feature type="region of interest" description="Disordered" evidence="1">
    <location>
        <begin position="40"/>
        <end position="85"/>
    </location>
</feature>
<dbReference type="AlphaFoldDB" id="A0A314Z420"/>
<sequence>MILWNILGSIETQLSKRVTVDFIECGEERGTAAAHLSHFSGHLKSSGSHNHPRQRVDITHLPPSIRNNGLPSTPVLSIRSPQLSD</sequence>
<protein>
    <submittedName>
        <fullName evidence="2">Uncharacterized protein</fullName>
    </submittedName>
</protein>
<gene>
    <name evidence="2" type="ORF">Pyn_41019</name>
</gene>
<dbReference type="Proteomes" id="UP000250321">
    <property type="component" value="Unassembled WGS sequence"/>
</dbReference>
<evidence type="ECO:0000256" key="1">
    <source>
        <dbReference type="SAM" id="MobiDB-lite"/>
    </source>
</evidence>
<dbReference type="EMBL" id="PJQY01000245">
    <property type="protein sequence ID" value="PQQ14955.1"/>
    <property type="molecule type" value="Genomic_DNA"/>
</dbReference>
<keyword evidence="3" id="KW-1185">Reference proteome</keyword>
<evidence type="ECO:0000313" key="3">
    <source>
        <dbReference type="Proteomes" id="UP000250321"/>
    </source>
</evidence>
<evidence type="ECO:0000313" key="2">
    <source>
        <dbReference type="EMBL" id="PQQ14955.1"/>
    </source>
</evidence>